<accession>A0A140E778</accession>
<gene>
    <name evidence="1" type="ORF">JT25_022660</name>
</gene>
<dbReference type="OrthoDB" id="5571579at2"/>
<evidence type="ECO:0000313" key="2">
    <source>
        <dbReference type="Proteomes" id="UP000030512"/>
    </source>
</evidence>
<proteinExistence type="predicted"/>
<evidence type="ECO:0000313" key="1">
    <source>
        <dbReference type="EMBL" id="AMK79252.1"/>
    </source>
</evidence>
<keyword evidence="2" id="KW-1185">Reference proteome</keyword>
<evidence type="ECO:0008006" key="3">
    <source>
        <dbReference type="Google" id="ProtNLM"/>
    </source>
</evidence>
<protein>
    <recommendedName>
        <fullName evidence="3">YokE-like PH domain-containing protein</fullName>
    </recommendedName>
</protein>
<organism evidence="1 2">
    <name type="scientific">Methylomonas denitrificans</name>
    <dbReference type="NCBI Taxonomy" id="1538553"/>
    <lineage>
        <taxon>Bacteria</taxon>
        <taxon>Pseudomonadati</taxon>
        <taxon>Pseudomonadota</taxon>
        <taxon>Gammaproteobacteria</taxon>
        <taxon>Methylococcales</taxon>
        <taxon>Methylococcaceae</taxon>
        <taxon>Methylomonas</taxon>
    </lineage>
</organism>
<dbReference type="EMBL" id="CP014476">
    <property type="protein sequence ID" value="AMK79252.1"/>
    <property type="molecule type" value="Genomic_DNA"/>
</dbReference>
<sequence length="135" mass="15399">MNKEAAKEHILKNLMAGDSLVGFFIAQQPFKLWLFFIIGPLAVLSMKQYFIAVTQKGIHFHRLNLLGKFASDDFFAFNEIATVKIGKGMLQRPMKFTFKNGRNIYIKAQLKGVEKVAKLDEATQQHIERNIAVVK</sequence>
<dbReference type="RefSeq" id="WP_036278947.1">
    <property type="nucleotide sequence ID" value="NZ_CP014476.1"/>
</dbReference>
<reference evidence="1 2" key="1">
    <citation type="journal article" date="2015" name="Environ. Microbiol.">
        <title>Methane oxidation coupled to nitrate reduction under hypoxia by the Gammaproteobacterium Methylomonas denitrificans, sp. nov. type strain FJG1.</title>
        <authorList>
            <person name="Kits K.D."/>
            <person name="Klotz M.G."/>
            <person name="Stein L.Y."/>
        </authorList>
    </citation>
    <scope>NUCLEOTIDE SEQUENCE [LARGE SCALE GENOMIC DNA]</scope>
    <source>
        <strain evidence="1 2">FJG1</strain>
    </source>
</reference>
<dbReference type="Proteomes" id="UP000030512">
    <property type="component" value="Chromosome"/>
</dbReference>
<name>A0A140E778_9GAMM</name>
<dbReference type="KEGG" id="mdn:JT25_022660"/>
<dbReference type="AlphaFoldDB" id="A0A140E778"/>